<protein>
    <recommendedName>
        <fullName evidence="2">RRM domain-containing protein</fullName>
    </recommendedName>
</protein>
<dbReference type="InterPro" id="IPR012677">
    <property type="entry name" value="Nucleotide-bd_a/b_plait_sf"/>
</dbReference>
<feature type="domain" description="RRM" evidence="2">
    <location>
        <begin position="15"/>
        <end position="92"/>
    </location>
</feature>
<keyword evidence="1" id="KW-0694">RNA-binding</keyword>
<organism evidence="3 4">
    <name type="scientific">Artemisia annua</name>
    <name type="common">Sweet wormwood</name>
    <dbReference type="NCBI Taxonomy" id="35608"/>
    <lineage>
        <taxon>Eukaryota</taxon>
        <taxon>Viridiplantae</taxon>
        <taxon>Streptophyta</taxon>
        <taxon>Embryophyta</taxon>
        <taxon>Tracheophyta</taxon>
        <taxon>Spermatophyta</taxon>
        <taxon>Magnoliopsida</taxon>
        <taxon>eudicotyledons</taxon>
        <taxon>Gunneridae</taxon>
        <taxon>Pentapetalae</taxon>
        <taxon>asterids</taxon>
        <taxon>campanulids</taxon>
        <taxon>Asterales</taxon>
        <taxon>Asteraceae</taxon>
        <taxon>Asteroideae</taxon>
        <taxon>Anthemideae</taxon>
        <taxon>Artemisiinae</taxon>
        <taxon>Artemisia</taxon>
    </lineage>
</organism>
<evidence type="ECO:0000313" key="3">
    <source>
        <dbReference type="EMBL" id="PWA38326.1"/>
    </source>
</evidence>
<sequence length="105" mass="12068">MWRTANEGIANQVSHSIFVTNFPAGTSAKQLWDICEQYGKVVDSFIPDRVSKEGKKFAFVRFARVKNLEVLIGNLNTMWIGKFHLRFNVARFQRGEKFDGVRKGD</sequence>
<comment type="caution">
    <text evidence="3">The sequence shown here is derived from an EMBL/GenBank/DDBJ whole genome shotgun (WGS) entry which is preliminary data.</text>
</comment>
<dbReference type="CDD" id="cd00590">
    <property type="entry name" value="RRM_SF"/>
    <property type="match status" value="1"/>
</dbReference>
<evidence type="ECO:0000313" key="4">
    <source>
        <dbReference type="Proteomes" id="UP000245207"/>
    </source>
</evidence>
<dbReference type="Proteomes" id="UP000245207">
    <property type="component" value="Unassembled WGS sequence"/>
</dbReference>
<keyword evidence="4" id="KW-1185">Reference proteome</keyword>
<dbReference type="GO" id="GO:0003723">
    <property type="term" value="F:RNA binding"/>
    <property type="evidence" value="ECO:0007669"/>
    <property type="project" value="UniProtKB-UniRule"/>
</dbReference>
<dbReference type="OrthoDB" id="1436792at2759"/>
<proteinExistence type="predicted"/>
<dbReference type="STRING" id="35608.A0A2U1KNH5"/>
<dbReference type="EMBL" id="PKPP01015749">
    <property type="protein sequence ID" value="PWA38326.1"/>
    <property type="molecule type" value="Genomic_DNA"/>
</dbReference>
<dbReference type="SMART" id="SM00360">
    <property type="entry name" value="RRM"/>
    <property type="match status" value="1"/>
</dbReference>
<dbReference type="InterPro" id="IPR000504">
    <property type="entry name" value="RRM_dom"/>
</dbReference>
<name>A0A2U1KNH5_ARTAN</name>
<reference evidence="3 4" key="1">
    <citation type="journal article" date="2018" name="Mol. Plant">
        <title>The genome of Artemisia annua provides insight into the evolution of Asteraceae family and artemisinin biosynthesis.</title>
        <authorList>
            <person name="Shen Q."/>
            <person name="Zhang L."/>
            <person name="Liao Z."/>
            <person name="Wang S."/>
            <person name="Yan T."/>
            <person name="Shi P."/>
            <person name="Liu M."/>
            <person name="Fu X."/>
            <person name="Pan Q."/>
            <person name="Wang Y."/>
            <person name="Lv Z."/>
            <person name="Lu X."/>
            <person name="Zhang F."/>
            <person name="Jiang W."/>
            <person name="Ma Y."/>
            <person name="Chen M."/>
            <person name="Hao X."/>
            <person name="Li L."/>
            <person name="Tang Y."/>
            <person name="Lv G."/>
            <person name="Zhou Y."/>
            <person name="Sun X."/>
            <person name="Brodelius P.E."/>
            <person name="Rose J.K.C."/>
            <person name="Tang K."/>
        </authorList>
    </citation>
    <scope>NUCLEOTIDE SEQUENCE [LARGE SCALE GENOMIC DNA]</scope>
    <source>
        <strain evidence="4">cv. Huhao1</strain>
        <tissue evidence="3">Leaf</tissue>
    </source>
</reference>
<evidence type="ECO:0000256" key="1">
    <source>
        <dbReference type="PROSITE-ProRule" id="PRU00176"/>
    </source>
</evidence>
<gene>
    <name evidence="3" type="ORF">CTI12_AA582350</name>
</gene>
<dbReference type="AlphaFoldDB" id="A0A2U1KNH5"/>
<dbReference type="InterPro" id="IPR035979">
    <property type="entry name" value="RBD_domain_sf"/>
</dbReference>
<dbReference type="Gene3D" id="3.30.70.330">
    <property type="match status" value="1"/>
</dbReference>
<dbReference type="PROSITE" id="PS50102">
    <property type="entry name" value="RRM"/>
    <property type="match status" value="1"/>
</dbReference>
<dbReference type="Pfam" id="PF00076">
    <property type="entry name" value="RRM_1"/>
    <property type="match status" value="1"/>
</dbReference>
<dbReference type="SUPFAM" id="SSF54928">
    <property type="entry name" value="RNA-binding domain, RBD"/>
    <property type="match status" value="1"/>
</dbReference>
<evidence type="ECO:0000259" key="2">
    <source>
        <dbReference type="PROSITE" id="PS50102"/>
    </source>
</evidence>
<accession>A0A2U1KNH5</accession>